<dbReference type="RefSeq" id="WP_095135164.1">
    <property type="nucleotide sequence ID" value="NZ_NIBG01000023.1"/>
</dbReference>
<dbReference type="SUPFAM" id="SSF48452">
    <property type="entry name" value="TPR-like"/>
    <property type="match status" value="1"/>
</dbReference>
<dbReference type="EMBL" id="NIBG01000023">
    <property type="protein sequence ID" value="PAB57759.1"/>
    <property type="molecule type" value="Genomic_DNA"/>
</dbReference>
<gene>
    <name evidence="2" type="ORF">CCE28_18230</name>
</gene>
<protein>
    <submittedName>
        <fullName evidence="2">Uncharacterized protein</fullName>
    </submittedName>
</protein>
<reference evidence="2 3" key="1">
    <citation type="submission" date="2017-06" db="EMBL/GenBank/DDBJ databases">
        <title>Draft genome sequence of anaerobic fermentative bacterium Anaeromicrobium sediminis DY2726D isolated from West Pacific Ocean sediments.</title>
        <authorList>
            <person name="Zeng X."/>
        </authorList>
    </citation>
    <scope>NUCLEOTIDE SEQUENCE [LARGE SCALE GENOMIC DNA]</scope>
    <source>
        <strain evidence="2 3">DY2726D</strain>
    </source>
</reference>
<keyword evidence="3" id="KW-1185">Reference proteome</keyword>
<dbReference type="PROSITE" id="PS50005">
    <property type="entry name" value="TPR"/>
    <property type="match status" value="1"/>
</dbReference>
<evidence type="ECO:0000313" key="3">
    <source>
        <dbReference type="Proteomes" id="UP000216024"/>
    </source>
</evidence>
<dbReference type="InterPro" id="IPR011990">
    <property type="entry name" value="TPR-like_helical_dom_sf"/>
</dbReference>
<evidence type="ECO:0000313" key="2">
    <source>
        <dbReference type="EMBL" id="PAB57759.1"/>
    </source>
</evidence>
<keyword evidence="1" id="KW-0802">TPR repeat</keyword>
<sequence>MGKKKNLSLTLLLILCLCANGVLVYMLYNVLVDSEIIAHTPSMEERGEKFISQYFNYINKKECDKAYKLFSKEYTDKVTLEEYTLAKNLESQIYSNYKLIDCDLDSKVEPYVDEEKDVLYDRILSFKIKNTCDFAINNKKKKNEVPMDLVMTEDKFYIYGKKSNIKEEIAYYYSLLGSKELNHNNYDKSLEYTLIGLKYDPELSSLYFIKGQAEYMLNKYWDSIDSMSMAIPYLSKKENIAHAYATVAGSYANMGDFKSGKEFIDVAVKLNPEEDFIIKIKTSIDSIVNKE</sequence>
<dbReference type="InterPro" id="IPR019734">
    <property type="entry name" value="TPR_rpt"/>
</dbReference>
<dbReference type="AlphaFoldDB" id="A0A267MDX3"/>
<comment type="caution">
    <text evidence="2">The sequence shown here is derived from an EMBL/GenBank/DDBJ whole genome shotgun (WGS) entry which is preliminary data.</text>
</comment>
<accession>A0A267MDX3</accession>
<dbReference type="Gene3D" id="1.25.40.10">
    <property type="entry name" value="Tetratricopeptide repeat domain"/>
    <property type="match status" value="1"/>
</dbReference>
<evidence type="ECO:0000256" key="1">
    <source>
        <dbReference type="PROSITE-ProRule" id="PRU00339"/>
    </source>
</evidence>
<proteinExistence type="predicted"/>
<dbReference type="Proteomes" id="UP000216024">
    <property type="component" value="Unassembled WGS sequence"/>
</dbReference>
<feature type="repeat" description="TPR" evidence="1">
    <location>
        <begin position="241"/>
        <end position="274"/>
    </location>
</feature>
<organism evidence="2 3">
    <name type="scientific">Anaeromicrobium sediminis</name>
    <dbReference type="NCBI Taxonomy" id="1478221"/>
    <lineage>
        <taxon>Bacteria</taxon>
        <taxon>Bacillati</taxon>
        <taxon>Bacillota</taxon>
        <taxon>Clostridia</taxon>
        <taxon>Peptostreptococcales</taxon>
        <taxon>Thermotaleaceae</taxon>
        <taxon>Anaeromicrobium</taxon>
    </lineage>
</organism>
<name>A0A267MDX3_9FIRM</name>